<accession>A0A9W8JLI3</accession>
<feature type="non-terminal residue" evidence="4">
    <location>
        <position position="1"/>
    </location>
</feature>
<dbReference type="PRINTS" id="PR00419">
    <property type="entry name" value="ADXRDTASE"/>
</dbReference>
<evidence type="ECO:0000259" key="3">
    <source>
        <dbReference type="SMART" id="SM00906"/>
    </source>
</evidence>
<dbReference type="InterPro" id="IPR007219">
    <property type="entry name" value="XnlR_reg_dom"/>
</dbReference>
<dbReference type="SUPFAM" id="SSF51971">
    <property type="entry name" value="Nucleotide-binding domain"/>
    <property type="match status" value="1"/>
</dbReference>
<dbReference type="GO" id="GO:0008270">
    <property type="term" value="F:zinc ion binding"/>
    <property type="evidence" value="ECO:0007669"/>
    <property type="project" value="InterPro"/>
</dbReference>
<dbReference type="GO" id="GO:0006351">
    <property type="term" value="P:DNA-templated transcription"/>
    <property type="evidence" value="ECO:0007669"/>
    <property type="project" value="InterPro"/>
</dbReference>
<dbReference type="Proteomes" id="UP001140091">
    <property type="component" value="Unassembled WGS sequence"/>
</dbReference>
<keyword evidence="5" id="KW-1185">Reference proteome</keyword>
<feature type="region of interest" description="Disordered" evidence="2">
    <location>
        <begin position="604"/>
        <end position="632"/>
    </location>
</feature>
<feature type="region of interest" description="Disordered" evidence="2">
    <location>
        <begin position="219"/>
        <end position="239"/>
    </location>
</feature>
<dbReference type="EMBL" id="JANBPK010000036">
    <property type="protein sequence ID" value="KAJ2936612.1"/>
    <property type="molecule type" value="Genomic_DNA"/>
</dbReference>
<dbReference type="Pfam" id="PF04082">
    <property type="entry name" value="Fungal_trans"/>
    <property type="match status" value="1"/>
</dbReference>
<comment type="caution">
    <text evidence="4">The sequence shown here is derived from an EMBL/GenBank/DDBJ whole genome shotgun (WGS) entry which is preliminary data.</text>
</comment>
<dbReference type="GO" id="GO:0003700">
    <property type="term" value="F:DNA-binding transcription factor activity"/>
    <property type="evidence" value="ECO:0007669"/>
    <property type="project" value="InterPro"/>
</dbReference>
<dbReference type="PANTHER" id="PTHR46910:SF38">
    <property type="entry name" value="ZN(2)-C6 FUNGAL-TYPE DOMAIN-CONTAINING PROTEIN"/>
    <property type="match status" value="1"/>
</dbReference>
<feature type="compositionally biased region" description="Pro residues" evidence="2">
    <location>
        <begin position="612"/>
        <end position="622"/>
    </location>
</feature>
<organism evidence="4 5">
    <name type="scientific">Candolleomyces eurysporus</name>
    <dbReference type="NCBI Taxonomy" id="2828524"/>
    <lineage>
        <taxon>Eukaryota</taxon>
        <taxon>Fungi</taxon>
        <taxon>Dikarya</taxon>
        <taxon>Basidiomycota</taxon>
        <taxon>Agaricomycotina</taxon>
        <taxon>Agaricomycetes</taxon>
        <taxon>Agaricomycetidae</taxon>
        <taxon>Agaricales</taxon>
        <taxon>Agaricineae</taxon>
        <taxon>Psathyrellaceae</taxon>
        <taxon>Candolleomyces</taxon>
    </lineage>
</organism>
<dbReference type="InterPro" id="IPR036188">
    <property type="entry name" value="FAD/NAD-bd_sf"/>
</dbReference>
<dbReference type="CDD" id="cd12148">
    <property type="entry name" value="fungal_TF_MHR"/>
    <property type="match status" value="1"/>
</dbReference>
<dbReference type="GO" id="GO:0003677">
    <property type="term" value="F:DNA binding"/>
    <property type="evidence" value="ECO:0007669"/>
    <property type="project" value="InterPro"/>
</dbReference>
<gene>
    <name evidence="4" type="ORF">H1R20_g489</name>
</gene>
<evidence type="ECO:0000256" key="2">
    <source>
        <dbReference type="SAM" id="MobiDB-lite"/>
    </source>
</evidence>
<sequence>MPTEDSTSAPKHPITAITDAGAVSPIDLTVAGIRVYVNRRGQDADEFQDAEDLVDGKEFHVRLSLDDEELEESLLVQKRYLGKSSGWHLQRRIAEMKEMHRHSFESNSNVTITHLDTEPESVYGRRPAYWKIQPWEMPLFRSRPIQQSLEFPEPDLLDTLVDHYFKHINIELPLLHRPTFEQDIAQGLHEQNATFGAAVLLVCAMGSKYSDDPRVQLSDADLFPDGDSRPIDANSETDEEMRRRRRPFLAAYSRGWKYFRQAWDYQESLSIFMPPTLHGLYFYCLAAQYLLQGTSSPQAAWLLIGIGIRLAQEVGAHRKRSPQGVSMDKDLLKVEELWKRACWVLITMDRLLTSATGRRSALDDEDFDLDLPIECDDEYWDNPDPELRFKQPEGKPSLITAFTLTIRFNQILAVSMRTIYLVKPRVSKELLHEWQDRVVSEIDSALNKWLDDIPPYLRWGTDQLSEDFFVQSAHLHSTYYYLQILVHRPFIPRPKKPSTASFPSLAICTNAARKLIQIGLSFIDRMKDVPSYMPFHILSAAVVLLLRIWESQKSGTLTEQQYRKDMEGVNNCLKIVKMAEKKSLSCGKLWDILSNLVVVNETQESSNTTTPSPAPVYPPSPFTQPAAPSAADPDTGLPWAGFYPAIVGGGPSAFYVASRLQKLLSTNPNFRIHLFDRLWSPHGLVRYGVAPDHPEVKNCTHKFDEAGADPRVRFFGNVNVGESLSPVEHAIQLPLSSIFSKYSHVVFATGCTLPKLHSELPPSANCVPALSLVHWYTQHPNAPPAPPPLDKLSHVSIIGNGNVSLDVARMLLTGVDVLGKYDVPQPVLDVLAQSTVKHVSIIGRRGPLEAAFTMKELREMINLPEASMVPLDSHILQPPEGLSLTRQQSRVLQLLSKGSKNTFGTTKKTWSLDFFRSPLGLQHNQLSLGHTMVDPKTQRAVPTGETSTIATDLVVTSLGFHGEPTASYYDPGLGHLRTLNNRIITPHGSTLKNVYASGWASTGARGVLASTMMNAYDVADTIVNDYLKPSSELVTEQVLNAEPSLDEIPEEVQKGIEEKNVVQYPDWKRIDAEEIRRGEVIGKERERMHWDEARALLHHQA</sequence>
<dbReference type="InterPro" id="IPR050987">
    <property type="entry name" value="AtrR-like"/>
</dbReference>
<evidence type="ECO:0000256" key="1">
    <source>
        <dbReference type="ARBA" id="ARBA00023242"/>
    </source>
</evidence>
<name>A0A9W8JLI3_9AGAR</name>
<protein>
    <recommendedName>
        <fullName evidence="3">Xylanolytic transcriptional activator regulatory domain-containing protein</fullName>
    </recommendedName>
</protein>
<reference evidence="4" key="1">
    <citation type="submission" date="2022-06" db="EMBL/GenBank/DDBJ databases">
        <title>Genome Sequence of Candolleomyces eurysporus.</title>
        <authorList>
            <person name="Buettner E."/>
        </authorList>
    </citation>
    <scope>NUCLEOTIDE SEQUENCE</scope>
    <source>
        <strain evidence="4">VTCC 930004</strain>
    </source>
</reference>
<dbReference type="SMART" id="SM00906">
    <property type="entry name" value="Fungal_trans"/>
    <property type="match status" value="1"/>
</dbReference>
<evidence type="ECO:0000313" key="5">
    <source>
        <dbReference type="Proteomes" id="UP001140091"/>
    </source>
</evidence>
<evidence type="ECO:0000313" key="4">
    <source>
        <dbReference type="EMBL" id="KAJ2936612.1"/>
    </source>
</evidence>
<dbReference type="AlphaFoldDB" id="A0A9W8JLI3"/>
<dbReference type="PANTHER" id="PTHR46910">
    <property type="entry name" value="TRANSCRIPTION FACTOR PDR1"/>
    <property type="match status" value="1"/>
</dbReference>
<dbReference type="Gene3D" id="3.50.50.60">
    <property type="entry name" value="FAD/NAD(P)-binding domain"/>
    <property type="match status" value="1"/>
</dbReference>
<proteinExistence type="predicted"/>
<dbReference type="OrthoDB" id="333024at2759"/>
<dbReference type="Gene3D" id="3.40.50.720">
    <property type="entry name" value="NAD(P)-binding Rossmann-like Domain"/>
    <property type="match status" value="1"/>
</dbReference>
<feature type="domain" description="Xylanolytic transcriptional activator regulatory" evidence="3">
    <location>
        <begin position="300"/>
        <end position="378"/>
    </location>
</feature>
<keyword evidence="1" id="KW-0539">Nucleus</keyword>